<keyword evidence="5" id="KW-1185">Reference proteome</keyword>
<evidence type="ECO:0000313" key="4">
    <source>
        <dbReference type="EMBL" id="GMR36957.1"/>
    </source>
</evidence>
<protein>
    <recommendedName>
        <fullName evidence="3">FHA domain-containing protein</fullName>
    </recommendedName>
</protein>
<feature type="compositionally biased region" description="Basic and acidic residues" evidence="2">
    <location>
        <begin position="466"/>
        <end position="475"/>
    </location>
</feature>
<dbReference type="Proteomes" id="UP001328107">
    <property type="component" value="Unassembled WGS sequence"/>
</dbReference>
<name>A0AAN4ZFM1_9BILA</name>
<evidence type="ECO:0000256" key="2">
    <source>
        <dbReference type="SAM" id="MobiDB-lite"/>
    </source>
</evidence>
<gene>
    <name evidence="4" type="ORF">PMAYCL1PPCAC_07152</name>
</gene>
<dbReference type="InterPro" id="IPR000253">
    <property type="entry name" value="FHA_dom"/>
</dbReference>
<comment type="caution">
    <text evidence="4">The sequence shown here is derived from an EMBL/GenBank/DDBJ whole genome shotgun (WGS) entry which is preliminary data.</text>
</comment>
<feature type="region of interest" description="Disordered" evidence="2">
    <location>
        <begin position="464"/>
        <end position="486"/>
    </location>
</feature>
<sequence length="561" mass="61860">MFRLVKEASRDIALCVLDSSHTNAKIGRDPKTCTVQLGTKAVAVSREHADLQWSSSGVTINDTSSFGTLVNGEKILKSSKLLKGGERVKIGQTEFILEKLEVEKSGPKAISPADQKKTSAKNSITSYFTKKNAALQEESQPAEVSIRKILATETPSESQKSEKASSQSTSRKPVRGGPQRVNPLFRLDEEEEPAVDNAKGTILAVETPSDSVPSPKVATSIPSSICAPTKQANYTMEKKMKISLFAKPSLRQRTQKPIQCRAVDDDVVEIEASGSPSIGAATSVLDDKFARPSFPHTRSQVTTNGSMSESSTPGTGNRNKSRNSSDEMKEVNASSIATQIMPPTRIPIAQRQKEPAGSASEPPRKKTKSIFAEHFKQQKKFENNKPREKSLLDEDDNGVLNIRYDYVAPKDIVGERAYSSIENLRKMEQMGREAMARLDQKYGWNDDVETQYPSVDELTSILCSSHSEKESRREEEQEEGEVERVGDETLDEEIKSQLVTFCDDLVVSQPSFHSLDSLNPSQGKGFKKFKKAKQGRFASQARVYSGIIGGSDLVDFRQIQM</sequence>
<feature type="compositionally biased region" description="Polar residues" evidence="2">
    <location>
        <begin position="296"/>
        <end position="318"/>
    </location>
</feature>
<dbReference type="AlphaFoldDB" id="A0AAN4ZFM1"/>
<feature type="domain" description="FHA" evidence="3">
    <location>
        <begin position="24"/>
        <end position="75"/>
    </location>
</feature>
<dbReference type="Pfam" id="PF00498">
    <property type="entry name" value="FHA"/>
    <property type="match status" value="1"/>
</dbReference>
<feature type="region of interest" description="Disordered" evidence="2">
    <location>
        <begin position="151"/>
        <end position="181"/>
    </location>
</feature>
<keyword evidence="1" id="KW-0694">RNA-binding</keyword>
<dbReference type="Gene3D" id="2.60.200.20">
    <property type="match status" value="1"/>
</dbReference>
<dbReference type="SUPFAM" id="SSF49879">
    <property type="entry name" value="SMAD/FHA domain"/>
    <property type="match status" value="1"/>
</dbReference>
<dbReference type="SMART" id="SM00240">
    <property type="entry name" value="FHA"/>
    <property type="match status" value="1"/>
</dbReference>
<dbReference type="GO" id="GO:0003723">
    <property type="term" value="F:RNA binding"/>
    <property type="evidence" value="ECO:0007669"/>
    <property type="project" value="UniProtKB-KW"/>
</dbReference>
<accession>A0AAN4ZFM1</accession>
<evidence type="ECO:0000313" key="5">
    <source>
        <dbReference type="Proteomes" id="UP001328107"/>
    </source>
</evidence>
<evidence type="ECO:0000256" key="1">
    <source>
        <dbReference type="PROSITE-ProRule" id="PRU00182"/>
    </source>
</evidence>
<evidence type="ECO:0000259" key="3">
    <source>
        <dbReference type="PROSITE" id="PS50006"/>
    </source>
</evidence>
<dbReference type="EMBL" id="BTRK01000002">
    <property type="protein sequence ID" value="GMR36957.1"/>
    <property type="molecule type" value="Genomic_DNA"/>
</dbReference>
<feature type="region of interest" description="Disordered" evidence="2">
    <location>
        <begin position="289"/>
        <end position="345"/>
    </location>
</feature>
<dbReference type="InterPro" id="IPR008984">
    <property type="entry name" value="SMAD_FHA_dom_sf"/>
</dbReference>
<proteinExistence type="predicted"/>
<reference evidence="5" key="1">
    <citation type="submission" date="2022-10" db="EMBL/GenBank/DDBJ databases">
        <title>Genome assembly of Pristionchus species.</title>
        <authorList>
            <person name="Yoshida K."/>
            <person name="Sommer R.J."/>
        </authorList>
    </citation>
    <scope>NUCLEOTIDE SEQUENCE [LARGE SCALE GENOMIC DNA]</scope>
    <source>
        <strain evidence="5">RS5460</strain>
    </source>
</reference>
<dbReference type="PROSITE" id="PS50006">
    <property type="entry name" value="FHA_DOMAIN"/>
    <property type="match status" value="1"/>
</dbReference>
<organism evidence="4 5">
    <name type="scientific">Pristionchus mayeri</name>
    <dbReference type="NCBI Taxonomy" id="1317129"/>
    <lineage>
        <taxon>Eukaryota</taxon>
        <taxon>Metazoa</taxon>
        <taxon>Ecdysozoa</taxon>
        <taxon>Nematoda</taxon>
        <taxon>Chromadorea</taxon>
        <taxon>Rhabditida</taxon>
        <taxon>Rhabditina</taxon>
        <taxon>Diplogasteromorpha</taxon>
        <taxon>Diplogasteroidea</taxon>
        <taxon>Neodiplogasteridae</taxon>
        <taxon>Pristionchus</taxon>
    </lineage>
</organism>
<dbReference type="PROSITE" id="PS50889">
    <property type="entry name" value="S4"/>
    <property type="match status" value="1"/>
</dbReference>
<dbReference type="CDD" id="cd00060">
    <property type="entry name" value="FHA"/>
    <property type="match status" value="1"/>
</dbReference>